<dbReference type="PANTHER" id="PTHR42884">
    <property type="entry name" value="PROPROTEIN CONVERTASE SUBTILISIN/KEXIN-RELATED"/>
    <property type="match status" value="1"/>
</dbReference>
<evidence type="ECO:0000256" key="9">
    <source>
        <dbReference type="SAM" id="Phobius"/>
    </source>
</evidence>
<keyword evidence="13" id="KW-1185">Reference proteome</keyword>
<accession>A0ABR3FZV9</accession>
<keyword evidence="9" id="KW-0472">Membrane</keyword>
<dbReference type="SUPFAM" id="SSF52743">
    <property type="entry name" value="Subtilisin-like"/>
    <property type="match status" value="1"/>
</dbReference>
<dbReference type="GO" id="GO:0004252">
    <property type="term" value="F:serine-type endopeptidase activity"/>
    <property type="evidence" value="ECO:0007669"/>
    <property type="project" value="UniProtKB-EC"/>
</dbReference>
<dbReference type="PROSITE" id="PS51892">
    <property type="entry name" value="SUBTILASE"/>
    <property type="match status" value="1"/>
</dbReference>
<keyword evidence="2 7" id="KW-0645">Protease</keyword>
<keyword evidence="9" id="KW-1133">Transmembrane helix</keyword>
<evidence type="ECO:0000256" key="10">
    <source>
        <dbReference type="SAM" id="SignalP"/>
    </source>
</evidence>
<dbReference type="Pfam" id="PF01483">
    <property type="entry name" value="P_proprotein"/>
    <property type="match status" value="1"/>
</dbReference>
<keyword evidence="5 7" id="KW-0720">Serine protease</keyword>
<dbReference type="PANTHER" id="PTHR42884:SF14">
    <property type="entry name" value="NEUROENDOCRINE CONVERTASE 1"/>
    <property type="match status" value="1"/>
</dbReference>
<dbReference type="InterPro" id="IPR000209">
    <property type="entry name" value="Peptidase_S8/S53_dom"/>
</dbReference>
<feature type="chain" id="PRO_5045831114" evidence="10">
    <location>
        <begin position="18"/>
        <end position="806"/>
    </location>
</feature>
<dbReference type="EC" id="3.4.21.61" evidence="12"/>
<keyword evidence="4 7" id="KW-0378">Hydrolase</keyword>
<sequence length="806" mass="88519">MHILNWLLPFIILPALSKSTAHTRRDYDSHTYYVLEYTQSVEGSPLDEIVRTFGVEIVEQVGALRDHWLVRRKKALREVDKRAEEHEDPVLAQYRDIILLEKTGVHSRSESRVAKLSNSVKSISLQTPRQRVKRAPPPIPPPGALSNLTAQRLGIEDPLFPEQWHLVNDEFPEHMMNVTGVWEMGYKGKGVISTLIDDGLDYTSQDLADNFDAANSHDYNDHVSLPTPKLFDDTHGTRCAGQIAAVKNGVCGIGIAYESKVAGVRILSGPISDADEAIALNYGYQNVSLYSCSWGPPDDGRTMEGPDRLIRQAMLEGVNNGRGGKGSVFVFASGNGAASGDQCNFDGYTNSIWSVTVSAVDYKGLHPYYSESCAANMIVAYSSGNGKNIVTTDRGKEKCTSSHGGTSAAAPNAVGVFALALQARPDLTWRDIQHLCVETARQDFLSGAEWETTAINRQYSYKYGYGALDGYRFVRAALDWQLVKPQSWLQTPTVQLGGGKMTEDKVYTGGEFITADGVTSKITITEDDLLRHNLEKLEHVNVKVWIQHAKRGEVEVEVVSPNGIKSILANARQGDWAETGFPGWTFMSVKHWGEDPVGTWTIRVWDAKNSEKNGTFLGWNMLLWGSSIDPSKASKYELPMDDAVFPPQDNPPPPLPSASVTRVYTKPTSFLNDMPVSGGPTSQGSSWLQGVGGLVAHQKWFFAALGFIALVGIGVAFVLWRRQIQRRNDNYASLGRSVPMSSLNSAQGGYEEPADGEGTAEEPLLNRRYSDDQHYRDEPDQSSHIEEPSSGSDGSSGDGSWVHASG</sequence>
<feature type="active site" description="Charge relay system" evidence="7">
    <location>
        <position position="407"/>
    </location>
</feature>
<dbReference type="InterPro" id="IPR034182">
    <property type="entry name" value="Kexin/furin"/>
</dbReference>
<reference evidence="12 13" key="1">
    <citation type="submission" date="2024-02" db="EMBL/GenBank/DDBJ databases">
        <title>A draft genome for the cacao thread blight pathogen Marasmius crinis-equi.</title>
        <authorList>
            <person name="Cohen S.P."/>
            <person name="Baruah I.K."/>
            <person name="Amoako-Attah I."/>
            <person name="Bukari Y."/>
            <person name="Meinhardt L.W."/>
            <person name="Bailey B.A."/>
        </authorList>
    </citation>
    <scope>NUCLEOTIDE SEQUENCE [LARGE SCALE GENOMIC DNA]</scope>
    <source>
        <strain evidence="12 13">GH-76</strain>
    </source>
</reference>
<protein>
    <submittedName>
        <fullName evidence="12">Pheromone processing endoprotease</fullName>
        <ecNumber evidence="12">3.4.21.61</ecNumber>
    </submittedName>
</protein>
<dbReference type="InterPro" id="IPR015500">
    <property type="entry name" value="Peptidase_S8_subtilisin-rel"/>
</dbReference>
<evidence type="ECO:0000313" key="12">
    <source>
        <dbReference type="EMBL" id="KAL0581111.1"/>
    </source>
</evidence>
<proteinExistence type="inferred from homology"/>
<gene>
    <name evidence="12" type="primary">KEX2_2</name>
    <name evidence="12" type="ORF">V5O48_000900</name>
</gene>
<evidence type="ECO:0000256" key="6">
    <source>
        <dbReference type="ARBA" id="ARBA00022837"/>
    </source>
</evidence>
<feature type="region of interest" description="Disordered" evidence="8">
    <location>
        <begin position="743"/>
        <end position="806"/>
    </location>
</feature>
<dbReference type="Gene3D" id="3.40.50.200">
    <property type="entry name" value="Peptidase S8/S53 domain"/>
    <property type="match status" value="1"/>
</dbReference>
<evidence type="ECO:0000256" key="7">
    <source>
        <dbReference type="PROSITE-ProRule" id="PRU01240"/>
    </source>
</evidence>
<keyword evidence="6" id="KW-0106">Calcium</keyword>
<dbReference type="PROSITE" id="PS00138">
    <property type="entry name" value="SUBTILASE_SER"/>
    <property type="match status" value="1"/>
</dbReference>
<feature type="signal peptide" evidence="10">
    <location>
        <begin position="1"/>
        <end position="17"/>
    </location>
</feature>
<organism evidence="12 13">
    <name type="scientific">Marasmius crinis-equi</name>
    <dbReference type="NCBI Taxonomy" id="585013"/>
    <lineage>
        <taxon>Eukaryota</taxon>
        <taxon>Fungi</taxon>
        <taxon>Dikarya</taxon>
        <taxon>Basidiomycota</taxon>
        <taxon>Agaricomycotina</taxon>
        <taxon>Agaricomycetes</taxon>
        <taxon>Agaricomycetidae</taxon>
        <taxon>Agaricales</taxon>
        <taxon>Marasmiineae</taxon>
        <taxon>Marasmiaceae</taxon>
        <taxon>Marasmius</taxon>
    </lineage>
</organism>
<dbReference type="Proteomes" id="UP001465976">
    <property type="component" value="Unassembled WGS sequence"/>
</dbReference>
<dbReference type="InterPro" id="IPR022398">
    <property type="entry name" value="Peptidase_S8_His-AS"/>
</dbReference>
<dbReference type="InterPro" id="IPR002884">
    <property type="entry name" value="P_dom"/>
</dbReference>
<dbReference type="PRINTS" id="PR00723">
    <property type="entry name" value="SUBTILISIN"/>
</dbReference>
<dbReference type="InterPro" id="IPR008979">
    <property type="entry name" value="Galactose-bd-like_sf"/>
</dbReference>
<dbReference type="PROSITE" id="PS51829">
    <property type="entry name" value="P_HOMO_B"/>
    <property type="match status" value="1"/>
</dbReference>
<feature type="region of interest" description="Disordered" evidence="8">
    <location>
        <begin position="125"/>
        <end position="144"/>
    </location>
</feature>
<evidence type="ECO:0000259" key="11">
    <source>
        <dbReference type="PROSITE" id="PS51829"/>
    </source>
</evidence>
<comment type="caution">
    <text evidence="12">The sequence shown here is derived from an EMBL/GenBank/DDBJ whole genome shotgun (WGS) entry which is preliminary data.</text>
</comment>
<evidence type="ECO:0000256" key="4">
    <source>
        <dbReference type="ARBA" id="ARBA00022801"/>
    </source>
</evidence>
<dbReference type="InterPro" id="IPR023828">
    <property type="entry name" value="Peptidase_S8_Ser-AS"/>
</dbReference>
<name>A0ABR3FZV9_9AGAR</name>
<dbReference type="SUPFAM" id="SSF49785">
    <property type="entry name" value="Galactose-binding domain-like"/>
    <property type="match status" value="1"/>
</dbReference>
<feature type="compositionally biased region" description="Basic and acidic residues" evidence="8">
    <location>
        <begin position="764"/>
        <end position="787"/>
    </location>
</feature>
<feature type="active site" description="Charge relay system" evidence="7">
    <location>
        <position position="235"/>
    </location>
</feature>
<keyword evidence="3 10" id="KW-0732">Signal</keyword>
<dbReference type="Gene3D" id="2.60.120.260">
    <property type="entry name" value="Galactose-binding domain-like"/>
    <property type="match status" value="1"/>
</dbReference>
<evidence type="ECO:0000256" key="3">
    <source>
        <dbReference type="ARBA" id="ARBA00022729"/>
    </source>
</evidence>
<dbReference type="PROSITE" id="PS00137">
    <property type="entry name" value="SUBTILASE_HIS"/>
    <property type="match status" value="1"/>
</dbReference>
<comment type="similarity">
    <text evidence="1">Belongs to the peptidase S8 family. Furin subfamily.</text>
</comment>
<feature type="transmembrane region" description="Helical" evidence="9">
    <location>
        <begin position="700"/>
        <end position="720"/>
    </location>
</feature>
<keyword evidence="9" id="KW-0812">Transmembrane</keyword>
<feature type="active site" description="Charge relay system" evidence="7">
    <location>
        <position position="197"/>
    </location>
</feature>
<feature type="compositionally biased region" description="Low complexity" evidence="8">
    <location>
        <begin position="789"/>
        <end position="800"/>
    </location>
</feature>
<dbReference type="CDD" id="cd04059">
    <property type="entry name" value="Peptidases_S8_Protein_convertases_Kexins_Furin-like"/>
    <property type="match status" value="1"/>
</dbReference>
<evidence type="ECO:0000256" key="8">
    <source>
        <dbReference type="SAM" id="MobiDB-lite"/>
    </source>
</evidence>
<dbReference type="EMBL" id="JBAHYK010000016">
    <property type="protein sequence ID" value="KAL0581111.1"/>
    <property type="molecule type" value="Genomic_DNA"/>
</dbReference>
<feature type="domain" description="P/Homo B" evidence="11">
    <location>
        <begin position="483"/>
        <end position="629"/>
    </location>
</feature>
<dbReference type="Pfam" id="PF00082">
    <property type="entry name" value="Peptidase_S8"/>
    <property type="match status" value="1"/>
</dbReference>
<evidence type="ECO:0000313" key="13">
    <source>
        <dbReference type="Proteomes" id="UP001465976"/>
    </source>
</evidence>
<evidence type="ECO:0000256" key="5">
    <source>
        <dbReference type="ARBA" id="ARBA00022825"/>
    </source>
</evidence>
<dbReference type="InterPro" id="IPR036852">
    <property type="entry name" value="Peptidase_S8/S53_dom_sf"/>
</dbReference>
<evidence type="ECO:0000256" key="2">
    <source>
        <dbReference type="ARBA" id="ARBA00022670"/>
    </source>
</evidence>
<evidence type="ECO:0000256" key="1">
    <source>
        <dbReference type="ARBA" id="ARBA00005325"/>
    </source>
</evidence>